<dbReference type="Gene3D" id="2.40.50.100">
    <property type="match status" value="1"/>
</dbReference>
<dbReference type="InterPro" id="IPR006143">
    <property type="entry name" value="RND_pump_MFP"/>
</dbReference>
<dbReference type="NCBIfam" id="TIGR01730">
    <property type="entry name" value="RND_mfp"/>
    <property type="match status" value="1"/>
</dbReference>
<dbReference type="Gene3D" id="1.10.287.470">
    <property type="entry name" value="Helix hairpin bin"/>
    <property type="match status" value="1"/>
</dbReference>
<evidence type="ECO:0000313" key="4">
    <source>
        <dbReference type="Proteomes" id="UP000237819"/>
    </source>
</evidence>
<comment type="similarity">
    <text evidence="1">Belongs to the membrane fusion protein (MFP) (TC 8.A.1) family.</text>
</comment>
<dbReference type="OrthoDB" id="9791520at2"/>
<dbReference type="SUPFAM" id="SSF111369">
    <property type="entry name" value="HlyD-like secretion proteins"/>
    <property type="match status" value="1"/>
</dbReference>
<dbReference type="PANTHER" id="PTHR30469">
    <property type="entry name" value="MULTIDRUG RESISTANCE PROTEIN MDTA"/>
    <property type="match status" value="1"/>
</dbReference>
<dbReference type="PANTHER" id="PTHR30469:SF15">
    <property type="entry name" value="HLYD FAMILY OF SECRETION PROTEINS"/>
    <property type="match status" value="1"/>
</dbReference>
<name>A0A2S8GDZ1_9BACT</name>
<dbReference type="GO" id="GO:1990281">
    <property type="term" value="C:efflux pump complex"/>
    <property type="evidence" value="ECO:0007669"/>
    <property type="project" value="TreeGrafter"/>
</dbReference>
<sequence length="446" mass="49164">MKQRIGKFVGLIVVTLFALAVMYVSGGRNDFSKQQETKDDQPAVAETLAPVTVMPLERQRLEIVDSYAGTIEPLESFSLAFQQPGRVESLGTTRDGKLLDVGDRVTAGQTLATLDTRVLRARRDEANANFENAQTEFTRLTGLNQRSPGAVSETSFQQATQQLAVATAMRDIAEKNLEDAMIVAPEEGVISKRMINPGESINMHEPVFEIVQVDKVLLTVGVPESRIIAMQQQFNQKRRKVEPSPHSSTPNPTSDFTVYVRRFGNTPNPKERAVLQGSVYRIAETVDDRNGLFEVEVLLDNPNRLLKPGVVAKADFVISELDGYQVPVDSVVFNDRTANLFFAEVSSENPTTKVDFVGMDVAELPAFVARRVEVANYIEQGRYFILTEIPGHHELLVVQGQHRLIDGRPLEIMSSQPGPNGSILSPGSERGPMAEVSRRNTANSGT</sequence>
<evidence type="ECO:0000256" key="2">
    <source>
        <dbReference type="SAM" id="MobiDB-lite"/>
    </source>
</evidence>
<accession>A0A2S8GDZ1</accession>
<evidence type="ECO:0000313" key="3">
    <source>
        <dbReference type="EMBL" id="PQO42461.1"/>
    </source>
</evidence>
<dbReference type="Gene3D" id="2.40.30.170">
    <property type="match status" value="1"/>
</dbReference>
<feature type="region of interest" description="Disordered" evidence="2">
    <location>
        <begin position="411"/>
        <end position="446"/>
    </location>
</feature>
<comment type="caution">
    <text evidence="3">The sequence shown here is derived from an EMBL/GenBank/DDBJ whole genome shotgun (WGS) entry which is preliminary data.</text>
</comment>
<protein>
    <submittedName>
        <fullName evidence="3">Uncharacterized protein</fullName>
    </submittedName>
</protein>
<gene>
    <name evidence="3" type="ORF">C5Y93_29490</name>
</gene>
<feature type="compositionally biased region" description="Low complexity" evidence="2">
    <location>
        <begin position="244"/>
        <end position="254"/>
    </location>
</feature>
<dbReference type="AlphaFoldDB" id="A0A2S8GDZ1"/>
<evidence type="ECO:0000256" key="1">
    <source>
        <dbReference type="ARBA" id="ARBA00009477"/>
    </source>
</evidence>
<reference evidence="3 4" key="1">
    <citation type="submission" date="2018-02" db="EMBL/GenBank/DDBJ databases">
        <title>Comparative genomes isolates from brazilian mangrove.</title>
        <authorList>
            <person name="Araujo J.E."/>
            <person name="Taketani R.G."/>
            <person name="Silva M.C.P."/>
            <person name="Loureco M.V."/>
            <person name="Andreote F.D."/>
        </authorList>
    </citation>
    <scope>NUCLEOTIDE SEQUENCE [LARGE SCALE GENOMIC DNA]</scope>
    <source>
        <strain evidence="3 4">Nap-Phe MGV</strain>
    </source>
</reference>
<dbReference type="GO" id="GO:0015562">
    <property type="term" value="F:efflux transmembrane transporter activity"/>
    <property type="evidence" value="ECO:0007669"/>
    <property type="project" value="TreeGrafter"/>
</dbReference>
<organism evidence="3 4">
    <name type="scientific">Blastopirellula marina</name>
    <dbReference type="NCBI Taxonomy" id="124"/>
    <lineage>
        <taxon>Bacteria</taxon>
        <taxon>Pseudomonadati</taxon>
        <taxon>Planctomycetota</taxon>
        <taxon>Planctomycetia</taxon>
        <taxon>Pirellulales</taxon>
        <taxon>Pirellulaceae</taxon>
        <taxon>Blastopirellula</taxon>
    </lineage>
</organism>
<proteinExistence type="inferred from homology"/>
<dbReference type="EMBL" id="PUHZ01000025">
    <property type="protein sequence ID" value="PQO42461.1"/>
    <property type="molecule type" value="Genomic_DNA"/>
</dbReference>
<dbReference type="RefSeq" id="WP_105339038.1">
    <property type="nucleotide sequence ID" value="NZ_PUHZ01000025.1"/>
</dbReference>
<feature type="compositionally biased region" description="Polar residues" evidence="2">
    <location>
        <begin position="413"/>
        <end position="425"/>
    </location>
</feature>
<feature type="region of interest" description="Disordered" evidence="2">
    <location>
        <begin position="233"/>
        <end position="256"/>
    </location>
</feature>
<dbReference type="Proteomes" id="UP000237819">
    <property type="component" value="Unassembled WGS sequence"/>
</dbReference>